<feature type="signal peptide" evidence="1">
    <location>
        <begin position="1"/>
        <end position="21"/>
    </location>
</feature>
<keyword evidence="3" id="KW-1185">Reference proteome</keyword>
<dbReference type="EMBL" id="BAAAEU010000001">
    <property type="protein sequence ID" value="GAA0705198.1"/>
    <property type="molecule type" value="Genomic_DNA"/>
</dbReference>
<gene>
    <name evidence="2" type="ORF">GCM10009105_02490</name>
</gene>
<dbReference type="NCBIfam" id="TIGR03696">
    <property type="entry name" value="Rhs_assc_core"/>
    <property type="match status" value="1"/>
</dbReference>
<name>A0ABN1IBQ1_9GAMM</name>
<proteinExistence type="predicted"/>
<feature type="chain" id="PRO_5046257462" description="RHS repeat-associated core domain-containing protein" evidence="1">
    <location>
        <begin position="22"/>
        <end position="191"/>
    </location>
</feature>
<protein>
    <recommendedName>
        <fullName evidence="4">RHS repeat-associated core domain-containing protein</fullName>
    </recommendedName>
</protein>
<dbReference type="InterPro" id="IPR022385">
    <property type="entry name" value="Rhs_assc_core"/>
</dbReference>
<evidence type="ECO:0008006" key="4">
    <source>
        <dbReference type="Google" id="ProtNLM"/>
    </source>
</evidence>
<organism evidence="2 3">
    <name type="scientific">Dokdonella soli</name>
    <dbReference type="NCBI Taxonomy" id="529810"/>
    <lineage>
        <taxon>Bacteria</taxon>
        <taxon>Pseudomonadati</taxon>
        <taxon>Pseudomonadota</taxon>
        <taxon>Gammaproteobacteria</taxon>
        <taxon>Lysobacterales</taxon>
        <taxon>Rhodanobacteraceae</taxon>
        <taxon>Dokdonella</taxon>
    </lineage>
</organism>
<dbReference type="Proteomes" id="UP001501523">
    <property type="component" value="Unassembled WGS sequence"/>
</dbReference>
<evidence type="ECO:0000256" key="1">
    <source>
        <dbReference type="SAM" id="SignalP"/>
    </source>
</evidence>
<reference evidence="2 3" key="1">
    <citation type="journal article" date="2019" name="Int. J. Syst. Evol. Microbiol.">
        <title>The Global Catalogue of Microorganisms (GCM) 10K type strain sequencing project: providing services to taxonomists for standard genome sequencing and annotation.</title>
        <authorList>
            <consortium name="The Broad Institute Genomics Platform"/>
            <consortium name="The Broad Institute Genome Sequencing Center for Infectious Disease"/>
            <person name="Wu L."/>
            <person name="Ma J."/>
        </authorList>
    </citation>
    <scope>NUCLEOTIDE SEQUENCE [LARGE SCALE GENOMIC DNA]</scope>
    <source>
        <strain evidence="2 3">JCM 15421</strain>
    </source>
</reference>
<comment type="caution">
    <text evidence="2">The sequence shown here is derived from an EMBL/GenBank/DDBJ whole genome shotgun (WGS) entry which is preliminary data.</text>
</comment>
<evidence type="ECO:0000313" key="3">
    <source>
        <dbReference type="Proteomes" id="UP001501523"/>
    </source>
</evidence>
<accession>A0ABN1IBQ1</accession>
<keyword evidence="1" id="KW-0732">Signal</keyword>
<dbReference type="Gene3D" id="2.180.10.10">
    <property type="entry name" value="RHS repeat-associated core"/>
    <property type="match status" value="1"/>
</dbReference>
<sequence length="191" mass="20549">MAMRNGMLLLIFLLATQCVQARDYEAKTGRYLESDPIGLAGGISTYGYVTGTPLVLTDPYGLEALWCQRPLYLGGNNPVGRSTGAGLQIMQPVAHHEFLCTKESGEPDFTCNGLGPSHSMFKSPGQWEPDTPNSTCVNIPDPGDCMSKCIRVQWTTPPPEYGVVPAGSLQNCQTSATQILEMCAAQCSAKK</sequence>
<evidence type="ECO:0000313" key="2">
    <source>
        <dbReference type="EMBL" id="GAA0705198.1"/>
    </source>
</evidence>